<dbReference type="HOGENOM" id="CLU_1916712_0_0_1"/>
<feature type="compositionally biased region" description="Basic and acidic residues" evidence="1">
    <location>
        <begin position="30"/>
        <end position="39"/>
    </location>
</feature>
<evidence type="ECO:0000256" key="2">
    <source>
        <dbReference type="SAM" id="Phobius"/>
    </source>
</evidence>
<keyword evidence="2" id="KW-1133">Transmembrane helix</keyword>
<reference evidence="3 4" key="1">
    <citation type="journal article" date="2013" name="PLoS Genet.">
        <title>Comparative genome structure, secondary metabolite, and effector coding capacity across Cochliobolus pathogens.</title>
        <authorList>
            <person name="Condon B.J."/>
            <person name="Leng Y."/>
            <person name="Wu D."/>
            <person name="Bushley K.E."/>
            <person name="Ohm R.A."/>
            <person name="Otillar R."/>
            <person name="Martin J."/>
            <person name="Schackwitz W."/>
            <person name="Grimwood J."/>
            <person name="MohdZainudin N."/>
            <person name="Xue C."/>
            <person name="Wang R."/>
            <person name="Manning V.A."/>
            <person name="Dhillon B."/>
            <person name="Tu Z.J."/>
            <person name="Steffenson B.J."/>
            <person name="Salamov A."/>
            <person name="Sun H."/>
            <person name="Lowry S."/>
            <person name="LaButti K."/>
            <person name="Han J."/>
            <person name="Copeland A."/>
            <person name="Lindquist E."/>
            <person name="Barry K."/>
            <person name="Schmutz J."/>
            <person name="Baker S.E."/>
            <person name="Ciuffetti L.M."/>
            <person name="Grigoriev I.V."/>
            <person name="Zhong S."/>
            <person name="Turgeon B.G."/>
        </authorList>
    </citation>
    <scope>NUCLEOTIDE SEQUENCE [LARGE SCALE GENOMIC DNA]</scope>
    <source>
        <strain evidence="3 4">26-R-13</strain>
    </source>
</reference>
<feature type="transmembrane region" description="Helical" evidence="2">
    <location>
        <begin position="121"/>
        <end position="139"/>
    </location>
</feature>
<protein>
    <submittedName>
        <fullName evidence="3">Uncharacterized protein</fullName>
    </submittedName>
</protein>
<accession>W6Y8E7</accession>
<keyword evidence="2" id="KW-0472">Membrane</keyword>
<keyword evidence="4" id="KW-1185">Reference proteome</keyword>
<proteinExistence type="predicted"/>
<gene>
    <name evidence="3" type="ORF">COCCADRAFT_36064</name>
</gene>
<dbReference type="KEGG" id="bze:COCCADRAFT_36064"/>
<dbReference type="EMBL" id="KI964595">
    <property type="protein sequence ID" value="EUC34203.1"/>
    <property type="molecule type" value="Genomic_DNA"/>
</dbReference>
<dbReference type="RefSeq" id="XP_007711469.1">
    <property type="nucleotide sequence ID" value="XM_007713279.1"/>
</dbReference>
<keyword evidence="2" id="KW-0812">Transmembrane</keyword>
<dbReference type="Proteomes" id="UP000053841">
    <property type="component" value="Unassembled WGS sequence"/>
</dbReference>
<evidence type="ECO:0000313" key="3">
    <source>
        <dbReference type="EMBL" id="EUC34203.1"/>
    </source>
</evidence>
<evidence type="ECO:0000256" key="1">
    <source>
        <dbReference type="SAM" id="MobiDB-lite"/>
    </source>
</evidence>
<feature type="region of interest" description="Disordered" evidence="1">
    <location>
        <begin position="17"/>
        <end position="41"/>
    </location>
</feature>
<name>W6Y8E7_COCC2</name>
<dbReference type="AlphaFoldDB" id="W6Y8E7"/>
<sequence length="146" mass="17019">MIIKYFSNNERHKILRKNPPTTASMFPTPKRLEEPKLSDTNDPNDYEPVYICSYEIKCDDDPVFFRLETTTLLASRFPLIYFEMGSVMLSYPLAGSEITTCRTISPLPDEPHEPFSTRSTLFVYFFFLIAYSFCSRWLHSDGIEAF</sequence>
<organism evidence="3 4">
    <name type="scientific">Cochliobolus carbonum (strain 26-R-13)</name>
    <name type="common">Maize leaf spot fungus</name>
    <name type="synonym">Bipolaris zeicola</name>
    <dbReference type="NCBI Taxonomy" id="930089"/>
    <lineage>
        <taxon>Eukaryota</taxon>
        <taxon>Fungi</taxon>
        <taxon>Dikarya</taxon>
        <taxon>Ascomycota</taxon>
        <taxon>Pezizomycotina</taxon>
        <taxon>Dothideomycetes</taxon>
        <taxon>Pleosporomycetidae</taxon>
        <taxon>Pleosporales</taxon>
        <taxon>Pleosporineae</taxon>
        <taxon>Pleosporaceae</taxon>
        <taxon>Bipolaris</taxon>
    </lineage>
</organism>
<dbReference type="OrthoDB" id="3691716at2759"/>
<evidence type="ECO:0000313" key="4">
    <source>
        <dbReference type="Proteomes" id="UP000053841"/>
    </source>
</evidence>
<dbReference type="GeneID" id="19148193"/>